<dbReference type="InterPro" id="IPR036388">
    <property type="entry name" value="WH-like_DNA-bd_sf"/>
</dbReference>
<feature type="domain" description="Transcription regulator PadR N-terminal" evidence="1">
    <location>
        <begin position="7"/>
        <end position="77"/>
    </location>
</feature>
<sequence>MSVKYGILTSLFLQKNHGYELKLELESLLGIKGKINPGQIYTTLDRLIRDQLVLSIGMDDQERKLYEITTEGKKELENWLLEPVPYHSTKEDFHFKWSCARKIDFDQEKKMLDQQKTMIMKDVMELTKFKTEFLLQGDENRYLLITGTLLHLEADLNWINQVENRNRP</sequence>
<evidence type="ECO:0000313" key="3">
    <source>
        <dbReference type="Proteomes" id="UP000232101"/>
    </source>
</evidence>
<dbReference type="AlphaFoldDB" id="A0A2M9Q1Q0"/>
<name>A0A2M9Q1Q0_9BACI</name>
<protein>
    <submittedName>
        <fullName evidence="2">PadR family transcriptional regulator</fullName>
    </submittedName>
</protein>
<evidence type="ECO:0000313" key="2">
    <source>
        <dbReference type="EMBL" id="PJO42004.1"/>
    </source>
</evidence>
<dbReference type="InterPro" id="IPR036390">
    <property type="entry name" value="WH_DNA-bd_sf"/>
</dbReference>
<dbReference type="PANTHER" id="PTHR43252:SF6">
    <property type="entry name" value="NEGATIVE TRANSCRIPTION REGULATOR PADR"/>
    <property type="match status" value="1"/>
</dbReference>
<dbReference type="Proteomes" id="UP000232101">
    <property type="component" value="Unassembled WGS sequence"/>
</dbReference>
<dbReference type="EMBL" id="PHQY01000662">
    <property type="protein sequence ID" value="PJO42004.1"/>
    <property type="molecule type" value="Genomic_DNA"/>
</dbReference>
<reference evidence="2 3" key="1">
    <citation type="submission" date="2017-11" db="EMBL/GenBank/DDBJ databases">
        <title>Bacterial isolate from king chilli rhizosphere.</title>
        <authorList>
            <person name="Takhelmayum P."/>
            <person name="Sarangthem I."/>
        </authorList>
    </citation>
    <scope>NUCLEOTIDE SEQUENCE [LARGE SCALE GENOMIC DNA]</scope>
    <source>
        <strain evidence="3">t26</strain>
    </source>
</reference>
<accession>A0A2M9Q1Q0</accession>
<evidence type="ECO:0000259" key="1">
    <source>
        <dbReference type="Pfam" id="PF03551"/>
    </source>
</evidence>
<proteinExistence type="predicted"/>
<organism evidence="2 3">
    <name type="scientific">Lysinibacillus xylanilyticus</name>
    <dbReference type="NCBI Taxonomy" id="582475"/>
    <lineage>
        <taxon>Bacteria</taxon>
        <taxon>Bacillati</taxon>
        <taxon>Bacillota</taxon>
        <taxon>Bacilli</taxon>
        <taxon>Bacillales</taxon>
        <taxon>Bacillaceae</taxon>
        <taxon>Lysinibacillus</taxon>
    </lineage>
</organism>
<comment type="caution">
    <text evidence="2">The sequence shown here is derived from an EMBL/GenBank/DDBJ whole genome shotgun (WGS) entry which is preliminary data.</text>
</comment>
<dbReference type="PANTHER" id="PTHR43252">
    <property type="entry name" value="TRANSCRIPTIONAL REGULATOR YQJI"/>
    <property type="match status" value="1"/>
</dbReference>
<gene>
    <name evidence="2" type="ORF">CWD94_21030</name>
</gene>
<dbReference type="RefSeq" id="WP_100544774.1">
    <property type="nucleotide sequence ID" value="NZ_CP158849.1"/>
</dbReference>
<dbReference type="InterPro" id="IPR005149">
    <property type="entry name" value="Tscrpt_reg_PadR_N"/>
</dbReference>
<dbReference type="Gene3D" id="1.10.10.10">
    <property type="entry name" value="Winged helix-like DNA-binding domain superfamily/Winged helix DNA-binding domain"/>
    <property type="match status" value="1"/>
</dbReference>
<dbReference type="SUPFAM" id="SSF46785">
    <property type="entry name" value="Winged helix' DNA-binding domain"/>
    <property type="match status" value="1"/>
</dbReference>
<dbReference type="Pfam" id="PF03551">
    <property type="entry name" value="PadR"/>
    <property type="match status" value="1"/>
</dbReference>